<reference evidence="2 3" key="1">
    <citation type="submission" date="2018-01" db="EMBL/GenBank/DDBJ databases">
        <title>Genome Sequencing and Assembly of Anaerobacter polyendosporus strain CT4.</title>
        <authorList>
            <person name="Tachaapaikoon C."/>
            <person name="Sutheeworapong S."/>
            <person name="Jenjaroenpun P."/>
            <person name="Wongsurawat T."/>
            <person name="Nookeaw I."/>
            <person name="Cheawchanlertfa P."/>
            <person name="Kosugi A."/>
            <person name="Cheevadhanarak S."/>
            <person name="Ratanakhanokchai K."/>
        </authorList>
    </citation>
    <scope>NUCLEOTIDE SEQUENCE [LARGE SCALE GENOMIC DNA]</scope>
    <source>
        <strain evidence="2 3">CT4</strain>
    </source>
</reference>
<dbReference type="Proteomes" id="UP000286268">
    <property type="component" value="Chromosome"/>
</dbReference>
<dbReference type="KEGG" id="cmah:C1I91_12350"/>
<accession>A0A3R5QTP4</accession>
<evidence type="ECO:0000313" key="3">
    <source>
        <dbReference type="Proteomes" id="UP000286268"/>
    </source>
</evidence>
<protein>
    <submittedName>
        <fullName evidence="2">GNAT family N-acetyltransferase</fullName>
    </submittedName>
</protein>
<dbReference type="GO" id="GO:0016747">
    <property type="term" value="F:acyltransferase activity, transferring groups other than amino-acyl groups"/>
    <property type="evidence" value="ECO:0007669"/>
    <property type="project" value="InterPro"/>
</dbReference>
<organism evidence="2 3">
    <name type="scientific">Clostridium manihotivorum</name>
    <dbReference type="NCBI Taxonomy" id="2320868"/>
    <lineage>
        <taxon>Bacteria</taxon>
        <taxon>Bacillati</taxon>
        <taxon>Bacillota</taxon>
        <taxon>Clostridia</taxon>
        <taxon>Eubacteriales</taxon>
        <taxon>Clostridiaceae</taxon>
        <taxon>Clostridium</taxon>
    </lineage>
</organism>
<dbReference type="InterPro" id="IPR000182">
    <property type="entry name" value="GNAT_dom"/>
</dbReference>
<keyword evidence="2" id="KW-0808">Transferase</keyword>
<evidence type="ECO:0000259" key="1">
    <source>
        <dbReference type="PROSITE" id="PS51186"/>
    </source>
</evidence>
<keyword evidence="3" id="KW-1185">Reference proteome</keyword>
<gene>
    <name evidence="2" type="ORF">C1I91_12350</name>
</gene>
<name>A0A3R5QTP4_9CLOT</name>
<dbReference type="PROSITE" id="PS51186">
    <property type="entry name" value="GNAT"/>
    <property type="match status" value="1"/>
</dbReference>
<sequence length="161" mass="18113">MQLDIKKINLENVKQITKWVYEAPYSIYSMDKSEECVRELLKGDYYTVFDSENNIIGYCCFGEDAQVPIGNIFGAYDCKDYTDVGLGMKPDLCGCGLGVGFLKAILDFAKDEFAAKAFRLTVADFNSRAVKVYERTGFKKVSSFERSSKFGNIGFSVMILD</sequence>
<dbReference type="AlphaFoldDB" id="A0A3R5QTP4"/>
<dbReference type="InterPro" id="IPR016181">
    <property type="entry name" value="Acyl_CoA_acyltransferase"/>
</dbReference>
<dbReference type="Pfam" id="PF00583">
    <property type="entry name" value="Acetyltransf_1"/>
    <property type="match status" value="1"/>
</dbReference>
<dbReference type="SUPFAM" id="SSF55729">
    <property type="entry name" value="Acyl-CoA N-acyltransferases (Nat)"/>
    <property type="match status" value="1"/>
</dbReference>
<proteinExistence type="predicted"/>
<feature type="domain" description="N-acetyltransferase" evidence="1">
    <location>
        <begin position="3"/>
        <end position="161"/>
    </location>
</feature>
<dbReference type="OrthoDB" id="423921at2"/>
<dbReference type="Gene3D" id="3.40.630.30">
    <property type="match status" value="1"/>
</dbReference>
<dbReference type="RefSeq" id="WP_128213153.1">
    <property type="nucleotide sequence ID" value="NZ_CP025746.1"/>
</dbReference>
<evidence type="ECO:0000313" key="2">
    <source>
        <dbReference type="EMBL" id="QAA32366.1"/>
    </source>
</evidence>
<dbReference type="EMBL" id="CP025746">
    <property type="protein sequence ID" value="QAA32366.1"/>
    <property type="molecule type" value="Genomic_DNA"/>
</dbReference>